<feature type="compositionally biased region" description="Basic and acidic residues" evidence="1">
    <location>
        <begin position="18"/>
        <end position="29"/>
    </location>
</feature>
<evidence type="ECO:0000259" key="2">
    <source>
        <dbReference type="SMART" id="SM00597"/>
    </source>
</evidence>
<dbReference type="STRING" id="72664.V4KMX6"/>
<dbReference type="OMA" id="TIIRESH"/>
<dbReference type="SMART" id="SM00597">
    <property type="entry name" value="ZnF_TTF"/>
    <property type="match status" value="1"/>
</dbReference>
<dbReference type="InterPro" id="IPR006580">
    <property type="entry name" value="Znf_TTF"/>
</dbReference>
<dbReference type="InterPro" id="IPR025398">
    <property type="entry name" value="DUF4371"/>
</dbReference>
<dbReference type="InterPro" id="IPR055298">
    <property type="entry name" value="AtLOH3-like"/>
</dbReference>
<dbReference type="SUPFAM" id="SSF53098">
    <property type="entry name" value="Ribonuclease H-like"/>
    <property type="match status" value="1"/>
</dbReference>
<protein>
    <recommendedName>
        <fullName evidence="2">TTF-type domain-containing protein</fullName>
    </recommendedName>
</protein>
<gene>
    <name evidence="3" type="ORF">EUTSA_v10019469mg</name>
</gene>
<feature type="region of interest" description="Disordered" evidence="1">
    <location>
        <begin position="1"/>
        <end position="52"/>
    </location>
</feature>
<reference evidence="3 4" key="1">
    <citation type="journal article" date="2013" name="Front. Plant Sci.">
        <title>The Reference Genome of the Halophytic Plant Eutrema salsugineum.</title>
        <authorList>
            <person name="Yang R."/>
            <person name="Jarvis D.E."/>
            <person name="Chen H."/>
            <person name="Beilstein M.A."/>
            <person name="Grimwood J."/>
            <person name="Jenkins J."/>
            <person name="Shu S."/>
            <person name="Prochnik S."/>
            <person name="Xin M."/>
            <person name="Ma C."/>
            <person name="Schmutz J."/>
            <person name="Wing R.A."/>
            <person name="Mitchell-Olds T."/>
            <person name="Schumaker K.S."/>
            <person name="Wang X."/>
        </authorList>
    </citation>
    <scope>NUCLEOTIDE SEQUENCE [LARGE SCALE GENOMIC DNA]</scope>
</reference>
<sequence>MEKFLKRRSPPSNIELDDLSHDPAKRKNIQESNTMEQFLKRRSPPSNIELDDLPHDLAKQKNIQDYHPDQRDESIGNALRRFNPHWFDQYPDWLEYSMSEEKAFCLFCYLFRVQVGKQSGCDAFVSTGFSSWNKADSFSKLVCDHTSFHSNAKNKCEDLMRQGQSIRHALHKQNDIMKDEYWIRLSASIDVSRHLLHQGLSFRAHNEKEVSTNKGNFIELLKYTASQNEAVRKVVRSNAPKNNQMTSPPIQKYIAHCFAEEQMAVVFRFVDKFGLVKERFIGISHMKETSSLTLKHAIDSLFVKNGLSLKKVRGQGYDGAINMKGEFNGLRSLILKESRSAYYVHCFAHQLQKVVLTESNRKRMDEGIKNGEIKSGTGLNQDRSLENPGNTRWGSHYKTLLRLVEMFPCIVESTKRQQAYSLLKYFHTFDFVFYLQMMLVVLGLTNNLLKALQKGDQEILNAVSLVESTKRQLQKLRDDGWDGFVAKVYSFSDKNETELTNVEDEFVDSRKPRTKTGITNLHHYKVDCFYTVLDMQLQEFNDRFDEMNSKLLVCMASLSPIDSFRQFDKSKLVRLAELYPDDFSFVERRSLDHQLDIYLDNVQKDDRFTNIVSLGDLARVLVETRKHLSHPLVYRLLKLCLILSVAIATVESDCLVCFIEKHVVETITNETVIKRFQNMSERKVYL</sequence>
<feature type="domain" description="TTF-type" evidence="2">
    <location>
        <begin position="78"/>
        <end position="172"/>
    </location>
</feature>
<dbReference type="EMBL" id="KI517953">
    <property type="protein sequence ID" value="ESQ28653.1"/>
    <property type="molecule type" value="Genomic_DNA"/>
</dbReference>
<evidence type="ECO:0000256" key="1">
    <source>
        <dbReference type="SAM" id="MobiDB-lite"/>
    </source>
</evidence>
<dbReference type="Pfam" id="PF14291">
    <property type="entry name" value="DUF4371"/>
    <property type="match status" value="1"/>
</dbReference>
<evidence type="ECO:0000313" key="4">
    <source>
        <dbReference type="Proteomes" id="UP000030689"/>
    </source>
</evidence>
<name>V4KMX6_EUTSA</name>
<dbReference type="KEGG" id="eus:EUTSA_v10019469mg"/>
<organism evidence="3 4">
    <name type="scientific">Eutrema salsugineum</name>
    <name type="common">Saltwater cress</name>
    <name type="synonym">Sisymbrium salsugineum</name>
    <dbReference type="NCBI Taxonomy" id="72664"/>
    <lineage>
        <taxon>Eukaryota</taxon>
        <taxon>Viridiplantae</taxon>
        <taxon>Streptophyta</taxon>
        <taxon>Embryophyta</taxon>
        <taxon>Tracheophyta</taxon>
        <taxon>Spermatophyta</taxon>
        <taxon>Magnoliopsida</taxon>
        <taxon>eudicotyledons</taxon>
        <taxon>Gunneridae</taxon>
        <taxon>Pentapetalae</taxon>
        <taxon>rosids</taxon>
        <taxon>malvids</taxon>
        <taxon>Brassicales</taxon>
        <taxon>Brassicaceae</taxon>
        <taxon>Eutremeae</taxon>
        <taxon>Eutrema</taxon>
    </lineage>
</organism>
<keyword evidence="4" id="KW-1185">Reference proteome</keyword>
<proteinExistence type="predicted"/>
<dbReference type="Proteomes" id="UP000030689">
    <property type="component" value="Unassembled WGS sequence"/>
</dbReference>
<dbReference type="Gramene" id="ESQ28653">
    <property type="protein sequence ID" value="ESQ28653"/>
    <property type="gene ID" value="EUTSA_v10019469mg"/>
</dbReference>
<evidence type="ECO:0000313" key="3">
    <source>
        <dbReference type="EMBL" id="ESQ28653.1"/>
    </source>
</evidence>
<dbReference type="InterPro" id="IPR012337">
    <property type="entry name" value="RNaseH-like_sf"/>
</dbReference>
<dbReference type="PANTHER" id="PTHR11697">
    <property type="entry name" value="GENERAL TRANSCRIPTION FACTOR 2-RELATED ZINC FINGER PROTEIN"/>
    <property type="match status" value="1"/>
</dbReference>
<dbReference type="eggNOG" id="ENOG502QSU3">
    <property type="taxonomic scope" value="Eukaryota"/>
</dbReference>
<dbReference type="AlphaFoldDB" id="V4KMX6"/>
<accession>V4KMX6</accession>
<dbReference type="PANTHER" id="PTHR11697:SF230">
    <property type="entry name" value="ZINC FINGER, MYM DOMAIN CONTAINING 1"/>
    <property type="match status" value="1"/>
</dbReference>